<dbReference type="RefSeq" id="WP_104121015.1">
    <property type="nucleotide sequence ID" value="NZ_PRKW01000003.1"/>
</dbReference>
<sequence length="140" mass="15824">MMTKQSELEKDIAREIDGAVAPGWESFRYVNAGVGNFMSDLIFVQRATGEERAHAPLTRLLDKIDELKRALYVPDAGTWIGFTMTMSSSGGLSVEYNYDEKPDFGFEVSAHDYALELELFPRAEEAVPVWWRERIARGDA</sequence>
<dbReference type="OrthoDB" id="6957847at2"/>
<reference evidence="1 2" key="1">
    <citation type="journal article" date="2014" name="Int. J. Syst. Evol. Microbiol.">
        <title>Arthrobacter pityocampae sp. nov., isolated from Thaumetopoea pityocampa (Lep., Thaumetopoeidae).</title>
        <authorList>
            <person name="Ince I.A."/>
            <person name="Demirbag Z."/>
            <person name="Kati H."/>
        </authorList>
    </citation>
    <scope>NUCLEOTIDE SEQUENCE [LARGE SCALE GENOMIC DNA]</scope>
    <source>
        <strain evidence="1 2">Tp2</strain>
    </source>
</reference>
<evidence type="ECO:0008006" key="3">
    <source>
        <dbReference type="Google" id="ProtNLM"/>
    </source>
</evidence>
<organism evidence="1 2">
    <name type="scientific">Arthrobacter pityocampae</name>
    <dbReference type="NCBI Taxonomy" id="547334"/>
    <lineage>
        <taxon>Bacteria</taxon>
        <taxon>Bacillati</taxon>
        <taxon>Actinomycetota</taxon>
        <taxon>Actinomycetes</taxon>
        <taxon>Micrococcales</taxon>
        <taxon>Micrococcaceae</taxon>
        <taxon>Arthrobacter</taxon>
    </lineage>
</organism>
<dbReference type="InterPro" id="IPR006728">
    <property type="entry name" value="YezG-like"/>
</dbReference>
<gene>
    <name evidence="1" type="ORF">C4K88_07495</name>
</gene>
<dbReference type="Proteomes" id="UP000239297">
    <property type="component" value="Unassembled WGS sequence"/>
</dbReference>
<evidence type="ECO:0000313" key="2">
    <source>
        <dbReference type="Proteomes" id="UP000239297"/>
    </source>
</evidence>
<dbReference type="EMBL" id="PRKW01000003">
    <property type="protein sequence ID" value="PPB49526.1"/>
    <property type="molecule type" value="Genomic_DNA"/>
</dbReference>
<protein>
    <recommendedName>
        <fullName evidence="3">DUF600 domain-containing protein</fullName>
    </recommendedName>
</protein>
<accession>A0A2S5IY51</accession>
<comment type="caution">
    <text evidence="1">The sequence shown here is derived from an EMBL/GenBank/DDBJ whole genome shotgun (WGS) entry which is preliminary data.</text>
</comment>
<dbReference type="InterPro" id="IPR036170">
    <property type="entry name" value="YezG-like_sf"/>
</dbReference>
<dbReference type="SUPFAM" id="SSF160424">
    <property type="entry name" value="BH3703-like"/>
    <property type="match status" value="1"/>
</dbReference>
<dbReference type="AlphaFoldDB" id="A0A2S5IY51"/>
<keyword evidence="2" id="KW-1185">Reference proteome</keyword>
<name>A0A2S5IY51_9MICC</name>
<dbReference type="Pfam" id="PF04634">
    <property type="entry name" value="YezG-like"/>
    <property type="match status" value="1"/>
</dbReference>
<evidence type="ECO:0000313" key="1">
    <source>
        <dbReference type="EMBL" id="PPB49526.1"/>
    </source>
</evidence>
<proteinExistence type="predicted"/>